<evidence type="ECO:0000313" key="14">
    <source>
        <dbReference type="EMBL" id="NGO39674.1"/>
    </source>
</evidence>
<keyword evidence="7" id="KW-0378">Hydrolase</keyword>
<evidence type="ECO:0000256" key="12">
    <source>
        <dbReference type="SAM" id="SignalP"/>
    </source>
</evidence>
<dbReference type="NCBIfam" id="TIGR02037">
    <property type="entry name" value="degP_htrA_DO"/>
    <property type="match status" value="1"/>
</dbReference>
<evidence type="ECO:0000256" key="4">
    <source>
        <dbReference type="ARBA" id="ARBA00022729"/>
    </source>
</evidence>
<dbReference type="Pfam" id="PF13365">
    <property type="entry name" value="Trypsin_2"/>
    <property type="match status" value="1"/>
</dbReference>
<evidence type="ECO:0000256" key="11">
    <source>
        <dbReference type="SAM" id="MobiDB-lite"/>
    </source>
</evidence>
<comment type="subcellular location">
    <subcellularLocation>
        <location evidence="1">Periplasm</location>
    </subcellularLocation>
</comment>
<feature type="binding site" evidence="10">
    <location>
        <position position="147"/>
    </location>
    <ligand>
        <name>substrate</name>
    </ligand>
</feature>
<keyword evidence="8" id="KW-0720">Serine protease</keyword>
<dbReference type="InterPro" id="IPR036034">
    <property type="entry name" value="PDZ_sf"/>
</dbReference>
<dbReference type="InterPro" id="IPR009003">
    <property type="entry name" value="Peptidase_S1_PA"/>
</dbReference>
<evidence type="ECO:0000259" key="13">
    <source>
        <dbReference type="PROSITE" id="PS50106"/>
    </source>
</evidence>
<feature type="binding site" evidence="10">
    <location>
        <begin position="218"/>
        <end position="220"/>
    </location>
    <ligand>
        <name>substrate</name>
    </ligand>
</feature>
<dbReference type="InterPro" id="IPR001478">
    <property type="entry name" value="PDZ"/>
</dbReference>
<dbReference type="PANTHER" id="PTHR22939:SF129">
    <property type="entry name" value="SERINE PROTEASE HTRA2, MITOCHONDRIAL"/>
    <property type="match status" value="1"/>
</dbReference>
<dbReference type="EMBL" id="JAAKYA010000066">
    <property type="protein sequence ID" value="NGO39674.1"/>
    <property type="molecule type" value="Genomic_DNA"/>
</dbReference>
<dbReference type="Proteomes" id="UP000477311">
    <property type="component" value="Unassembled WGS sequence"/>
</dbReference>
<evidence type="ECO:0000256" key="10">
    <source>
        <dbReference type="PIRSR" id="PIRSR611782-2"/>
    </source>
</evidence>
<gene>
    <name evidence="14" type="ORF">G4L39_09745</name>
</gene>
<keyword evidence="6" id="KW-0574">Periplasm</keyword>
<evidence type="ECO:0000256" key="5">
    <source>
        <dbReference type="ARBA" id="ARBA00022737"/>
    </source>
</evidence>
<keyword evidence="3 14" id="KW-0645">Protease</keyword>
<dbReference type="AlphaFoldDB" id="A0A6M1RWD4"/>
<dbReference type="GO" id="GO:0004252">
    <property type="term" value="F:serine-type endopeptidase activity"/>
    <property type="evidence" value="ECO:0007669"/>
    <property type="project" value="InterPro"/>
</dbReference>
<dbReference type="Gene3D" id="2.40.10.120">
    <property type="match status" value="1"/>
</dbReference>
<dbReference type="FunFam" id="2.40.10.10:FF:000001">
    <property type="entry name" value="Periplasmic serine protease DegS"/>
    <property type="match status" value="1"/>
</dbReference>
<evidence type="ECO:0000256" key="9">
    <source>
        <dbReference type="PIRSR" id="PIRSR611782-1"/>
    </source>
</evidence>
<dbReference type="CDD" id="cd10839">
    <property type="entry name" value="cpPDZ1_DegP-like"/>
    <property type="match status" value="1"/>
</dbReference>
<dbReference type="Pfam" id="PF13180">
    <property type="entry name" value="PDZ_2"/>
    <property type="match status" value="1"/>
</dbReference>
<feature type="active site" description="Charge relay system" evidence="9">
    <location>
        <position position="147"/>
    </location>
</feature>
<dbReference type="SMART" id="SM00228">
    <property type="entry name" value="PDZ"/>
    <property type="match status" value="2"/>
</dbReference>
<feature type="region of interest" description="Disordered" evidence="11">
    <location>
        <begin position="370"/>
        <end position="394"/>
    </location>
</feature>
<evidence type="ECO:0000256" key="3">
    <source>
        <dbReference type="ARBA" id="ARBA00022670"/>
    </source>
</evidence>
<feature type="binding site" evidence="10">
    <location>
        <position position="116"/>
    </location>
    <ligand>
        <name>substrate</name>
    </ligand>
</feature>
<dbReference type="PRINTS" id="PR00834">
    <property type="entry name" value="PROTEASES2C"/>
</dbReference>
<dbReference type="InterPro" id="IPR001940">
    <property type="entry name" value="Peptidase_S1C"/>
</dbReference>
<name>A0A6M1RWD4_9BACT</name>
<dbReference type="GO" id="GO:0042597">
    <property type="term" value="C:periplasmic space"/>
    <property type="evidence" value="ECO:0007669"/>
    <property type="project" value="UniProtKB-SubCell"/>
</dbReference>
<comment type="caution">
    <text evidence="14">The sequence shown here is derived from an EMBL/GenBank/DDBJ whole genome shotgun (WGS) entry which is preliminary data.</text>
</comment>
<feature type="domain" description="PDZ" evidence="13">
    <location>
        <begin position="264"/>
        <end position="355"/>
    </location>
</feature>
<dbReference type="PROSITE" id="PS50106">
    <property type="entry name" value="PDZ"/>
    <property type="match status" value="2"/>
</dbReference>
<reference evidence="14 15" key="1">
    <citation type="submission" date="2020-02" db="EMBL/GenBank/DDBJ databases">
        <title>Draft genome sequence of Limisphaera ngatamarikiensis NGM72.4T, a thermophilic Verrucomicrobia grouped in subdivision 3.</title>
        <authorList>
            <person name="Carere C.R."/>
            <person name="Steen J."/>
            <person name="Hugenholtz P."/>
            <person name="Stott M.B."/>
        </authorList>
    </citation>
    <scope>NUCLEOTIDE SEQUENCE [LARGE SCALE GENOMIC DNA]</scope>
    <source>
        <strain evidence="14 15">NGM72.4</strain>
    </source>
</reference>
<sequence>MACRCLVAVLLTWLGGSTPLTAAQAPRFKVDDAPLPATAQPSFSFSPIVEKVAPSVVNIYSTKTVRQLPMWGPFMEDPFFRRFFGIPDALPRERRERSLGSGVIVTEDGYILTANHVVEGADEIRVALADGKTEYEAKIVGTDPRTDVAVIKVDARDLPAITIADSDKLRVGDVVLAIGNPFGVGQTVTMGIVSAKSRAGLGLDYEDFIQTDAPINPGNSGGALVDIAGRLVGINTAIISRSGGNLGIGFAVPSNLARYVMERLIEDGKVTRGYLGVYIQPVTPELAREFKLKDLSGALVADVIENSPAADAGLKAGDVILEFDGRKVQNDRHLRLMAAQTRPGSEVRIRILRDGREQTLRVKLGEMPEEGGLARAGRPGGLRRGPQADPLDGVVVDDLTPRNRQMYGIPSHIRGALVVEVAPDSPAGQQGLRPGDVILEINRRRVTNADDAVRESEANRQSTVLLRVWSQGASRYIVIDATRRR</sequence>
<evidence type="ECO:0000256" key="6">
    <source>
        <dbReference type="ARBA" id="ARBA00022764"/>
    </source>
</evidence>
<feature type="signal peptide" evidence="12">
    <location>
        <begin position="1"/>
        <end position="22"/>
    </location>
</feature>
<evidence type="ECO:0000256" key="7">
    <source>
        <dbReference type="ARBA" id="ARBA00022801"/>
    </source>
</evidence>
<dbReference type="PANTHER" id="PTHR22939">
    <property type="entry name" value="SERINE PROTEASE FAMILY S1C HTRA-RELATED"/>
    <property type="match status" value="1"/>
</dbReference>
<dbReference type="InterPro" id="IPR011782">
    <property type="entry name" value="Pept_S1C_Do"/>
</dbReference>
<dbReference type="GO" id="GO:0006508">
    <property type="term" value="P:proteolysis"/>
    <property type="evidence" value="ECO:0007669"/>
    <property type="project" value="UniProtKB-KW"/>
</dbReference>
<keyword evidence="5" id="KW-0677">Repeat</keyword>
<evidence type="ECO:0000256" key="2">
    <source>
        <dbReference type="ARBA" id="ARBA00010541"/>
    </source>
</evidence>
<dbReference type="Pfam" id="PF17820">
    <property type="entry name" value="PDZ_6"/>
    <property type="match status" value="1"/>
</dbReference>
<evidence type="ECO:0000313" key="15">
    <source>
        <dbReference type="Proteomes" id="UP000477311"/>
    </source>
</evidence>
<evidence type="ECO:0000256" key="8">
    <source>
        <dbReference type="ARBA" id="ARBA00022825"/>
    </source>
</evidence>
<dbReference type="InterPro" id="IPR041489">
    <property type="entry name" value="PDZ_6"/>
</dbReference>
<keyword evidence="15" id="KW-1185">Reference proteome</keyword>
<feature type="active site" description="Charge relay system" evidence="9">
    <location>
        <position position="220"/>
    </location>
</feature>
<organism evidence="14 15">
    <name type="scientific">Limisphaera ngatamarikiensis</name>
    <dbReference type="NCBI Taxonomy" id="1324935"/>
    <lineage>
        <taxon>Bacteria</taxon>
        <taxon>Pseudomonadati</taxon>
        <taxon>Verrucomicrobiota</taxon>
        <taxon>Verrucomicrobiia</taxon>
        <taxon>Limisphaerales</taxon>
        <taxon>Limisphaeraceae</taxon>
        <taxon>Limisphaera</taxon>
    </lineage>
</organism>
<proteinExistence type="inferred from homology"/>
<feature type="domain" description="PDZ" evidence="13">
    <location>
        <begin position="382"/>
        <end position="448"/>
    </location>
</feature>
<dbReference type="Gene3D" id="2.30.42.10">
    <property type="match status" value="2"/>
</dbReference>
<dbReference type="SUPFAM" id="SSF50494">
    <property type="entry name" value="Trypsin-like serine proteases"/>
    <property type="match status" value="1"/>
</dbReference>
<comment type="similarity">
    <text evidence="2">Belongs to the peptidase S1C family.</text>
</comment>
<keyword evidence="4 12" id="KW-0732">Signal</keyword>
<accession>A0A6M1RWD4</accession>
<dbReference type="SUPFAM" id="SSF50156">
    <property type="entry name" value="PDZ domain-like"/>
    <property type="match status" value="2"/>
</dbReference>
<feature type="chain" id="PRO_5026922359" evidence="12">
    <location>
        <begin position="23"/>
        <end position="485"/>
    </location>
</feature>
<evidence type="ECO:0000256" key="1">
    <source>
        <dbReference type="ARBA" id="ARBA00004418"/>
    </source>
</evidence>
<protein>
    <submittedName>
        <fullName evidence="14">DegQ family serine endoprotease</fullName>
    </submittedName>
</protein>
<feature type="active site" description="Charge relay system" evidence="9">
    <location>
        <position position="116"/>
    </location>
</feature>